<organism evidence="1 2">
    <name type="scientific">Lentinula boryana</name>
    <dbReference type="NCBI Taxonomy" id="40481"/>
    <lineage>
        <taxon>Eukaryota</taxon>
        <taxon>Fungi</taxon>
        <taxon>Dikarya</taxon>
        <taxon>Basidiomycota</taxon>
        <taxon>Agaricomycotina</taxon>
        <taxon>Agaricomycetes</taxon>
        <taxon>Agaricomycetidae</taxon>
        <taxon>Agaricales</taxon>
        <taxon>Marasmiineae</taxon>
        <taxon>Omphalotaceae</taxon>
        <taxon>Lentinula</taxon>
    </lineage>
</organism>
<gene>
    <name evidence="1" type="ORF">F5050DRAFT_318605</name>
</gene>
<comment type="caution">
    <text evidence="1">The sequence shown here is derived from an EMBL/GenBank/DDBJ whole genome shotgun (WGS) entry which is preliminary data.</text>
</comment>
<dbReference type="Proteomes" id="UP001163828">
    <property type="component" value="Unassembled WGS sequence"/>
</dbReference>
<evidence type="ECO:0000313" key="1">
    <source>
        <dbReference type="EMBL" id="KAJ3995361.1"/>
    </source>
</evidence>
<proteinExistence type="predicted"/>
<keyword evidence="2" id="KW-1185">Reference proteome</keyword>
<accession>A0ABQ8QA48</accession>
<protein>
    <submittedName>
        <fullName evidence="1">Uncharacterized protein</fullName>
    </submittedName>
</protein>
<evidence type="ECO:0000313" key="2">
    <source>
        <dbReference type="Proteomes" id="UP001163828"/>
    </source>
</evidence>
<sequence length="176" mass="19671">MFEWSSNELSARLVPVCMGLRTSFAISFLLLALHFLGSIFSSPYFSTSLGPNDSNPLIGRWYSFEYKFDEAQNVFGIIGRSAWVDENLTPCRSIDAVTKVLFCLCLHRFYIARLDGYGGITDIAAENNCLAYCHVSTTMSSDVPCERFRIVSSRDLWALWIAHVQASLGKGGMNVD</sequence>
<reference evidence="1" key="1">
    <citation type="submission" date="2022-08" db="EMBL/GenBank/DDBJ databases">
        <authorList>
            <consortium name="DOE Joint Genome Institute"/>
            <person name="Min B."/>
            <person name="Riley R."/>
            <person name="Sierra-Patev S."/>
            <person name="Naranjo-Ortiz M."/>
            <person name="Looney B."/>
            <person name="Konkel Z."/>
            <person name="Slot J.C."/>
            <person name="Sakamoto Y."/>
            <person name="Steenwyk J.L."/>
            <person name="Rokas A."/>
            <person name="Carro J."/>
            <person name="Camarero S."/>
            <person name="Ferreira P."/>
            <person name="Molpeceres G."/>
            <person name="Ruiz-Duenas F.J."/>
            <person name="Serrano A."/>
            <person name="Henrissat B."/>
            <person name="Drula E."/>
            <person name="Hughes K.W."/>
            <person name="Mata J.L."/>
            <person name="Ishikawa N.K."/>
            <person name="Vargas-Isla R."/>
            <person name="Ushijima S."/>
            <person name="Smith C.A."/>
            <person name="Ahrendt S."/>
            <person name="Andreopoulos W."/>
            <person name="He G."/>
            <person name="Labutti K."/>
            <person name="Lipzen A."/>
            <person name="Ng V."/>
            <person name="Sandor L."/>
            <person name="Barry K."/>
            <person name="Martinez A.T."/>
            <person name="Xiao Y."/>
            <person name="Gibbons J.G."/>
            <person name="Terashima K."/>
            <person name="Hibbett D.S."/>
            <person name="Grigoriev I.V."/>
        </authorList>
    </citation>
    <scope>NUCLEOTIDE SEQUENCE</scope>
    <source>
        <strain evidence="1">TFB10827</strain>
    </source>
</reference>
<name>A0ABQ8QA48_9AGAR</name>
<dbReference type="EMBL" id="MU790657">
    <property type="protein sequence ID" value="KAJ3995361.1"/>
    <property type="molecule type" value="Genomic_DNA"/>
</dbReference>